<dbReference type="PROSITE" id="PS50293">
    <property type="entry name" value="TPR_REGION"/>
    <property type="match status" value="2"/>
</dbReference>
<dbReference type="Pfam" id="PF13414">
    <property type="entry name" value="TPR_11"/>
    <property type="match status" value="1"/>
</dbReference>
<feature type="repeat" description="TPR" evidence="3">
    <location>
        <begin position="293"/>
        <end position="326"/>
    </location>
</feature>
<dbReference type="PROSITE" id="PS50005">
    <property type="entry name" value="TPR"/>
    <property type="match status" value="3"/>
</dbReference>
<keyword evidence="1" id="KW-0677">Repeat</keyword>
<dbReference type="RefSeq" id="WP_007311605.1">
    <property type="nucleotide sequence ID" value="NZ_AESD01000530.1"/>
</dbReference>
<dbReference type="InterPro" id="IPR019734">
    <property type="entry name" value="TPR_rpt"/>
</dbReference>
<dbReference type="EMBL" id="AESD01000530">
    <property type="protein sequence ID" value="EHJ11693.1"/>
    <property type="molecule type" value="Genomic_DNA"/>
</dbReference>
<comment type="caution">
    <text evidence="5">The sequence shown here is derived from an EMBL/GenBank/DDBJ whole genome shotgun (WGS) entry which is preliminary data.</text>
</comment>
<name>G5J7Z8_CROWT</name>
<dbReference type="InterPro" id="IPR011990">
    <property type="entry name" value="TPR-like_helical_dom_sf"/>
</dbReference>
<dbReference type="PANTHER" id="PTHR44943">
    <property type="entry name" value="CELLULOSE SYNTHASE OPERON PROTEIN C"/>
    <property type="match status" value="1"/>
</dbReference>
<dbReference type="Proteomes" id="UP000003477">
    <property type="component" value="Unassembled WGS sequence"/>
</dbReference>
<dbReference type="InterPro" id="IPR051685">
    <property type="entry name" value="Ycf3/AcsC/BcsC/TPR_MFPF"/>
</dbReference>
<protein>
    <submittedName>
        <fullName evidence="5">TPR repeat-containing protein</fullName>
    </submittedName>
</protein>
<dbReference type="GeneID" id="88767109"/>
<evidence type="ECO:0000256" key="1">
    <source>
        <dbReference type="ARBA" id="ARBA00022737"/>
    </source>
</evidence>
<dbReference type="Pfam" id="PF13432">
    <property type="entry name" value="TPR_16"/>
    <property type="match status" value="1"/>
</dbReference>
<dbReference type="Gene3D" id="1.25.40.10">
    <property type="entry name" value="Tetratricopeptide repeat domain"/>
    <property type="match status" value="2"/>
</dbReference>
<dbReference type="PANTHER" id="PTHR44943:SF8">
    <property type="entry name" value="TPR REPEAT-CONTAINING PROTEIN MJ0263"/>
    <property type="match status" value="1"/>
</dbReference>
<evidence type="ECO:0000313" key="6">
    <source>
        <dbReference type="Proteomes" id="UP000003477"/>
    </source>
</evidence>
<dbReference type="Pfam" id="PF00515">
    <property type="entry name" value="TPR_1"/>
    <property type="match status" value="1"/>
</dbReference>
<evidence type="ECO:0000256" key="2">
    <source>
        <dbReference type="ARBA" id="ARBA00022803"/>
    </source>
</evidence>
<evidence type="ECO:0000313" key="5">
    <source>
        <dbReference type="EMBL" id="EHJ11693.1"/>
    </source>
</evidence>
<dbReference type="SUPFAM" id="SSF48439">
    <property type="entry name" value="Protein prenylyltransferase"/>
    <property type="match status" value="2"/>
</dbReference>
<dbReference type="SMART" id="SM00028">
    <property type="entry name" value="TPR"/>
    <property type="match status" value="5"/>
</dbReference>
<keyword evidence="2 3" id="KW-0802">TPR repeat</keyword>
<evidence type="ECO:0000256" key="3">
    <source>
        <dbReference type="PROSITE-ProRule" id="PRU00339"/>
    </source>
</evidence>
<feature type="repeat" description="TPR" evidence="3">
    <location>
        <begin position="190"/>
        <end position="223"/>
    </location>
</feature>
<proteinExistence type="predicted"/>
<reference evidence="5 6" key="1">
    <citation type="journal article" date="2011" name="Front. Microbiol.">
        <title>Two Strains of Crocosphaera watsonii with Highly Conserved Genomes are Distinguished by Strain-Specific Features.</title>
        <authorList>
            <person name="Bench S.R."/>
            <person name="Ilikchyan I.N."/>
            <person name="Tripp H.J."/>
            <person name="Zehr J.P."/>
        </authorList>
    </citation>
    <scope>NUCLEOTIDE SEQUENCE [LARGE SCALE GENOMIC DNA]</scope>
    <source>
        <strain evidence="5 6">WH 0003</strain>
    </source>
</reference>
<sequence length="376" mass="43221">MLNWLKKLWNWLKSLFNPPSDAIETDEPSLSDAEYESVLFTLLEAIKKGRSWGSCQGFLISRNIKPDKLAEWIEEKSLEWLDNKDNYQQLGQDLEELGNIASGKLGNIARNLSSELGVRGSEFGNFQGNNLQNTEPNPTPSETQNITSSQTTTDEVQRLIDQAVEQYQRGEYQEAVNTVVEITQQYPNDYQGWYYLGELMGTFQQYEQAIASYDKALQLKPDYHPAWDHRGIILCDNLGRFEEAITSFEKALEIKPDYYSAWHNRGVALSNLQRFNEDIASYDKALQLKPDLHQAWYYRGNTLGNLRRLDEAIASYDKALQLKPDFPEAWYHRGLAASSSTASEGYILRVESQFIDTFQLELTDASRQLINYFQSL</sequence>
<feature type="repeat" description="TPR" evidence="3">
    <location>
        <begin position="259"/>
        <end position="292"/>
    </location>
</feature>
<organism evidence="5 6">
    <name type="scientific">Crocosphaera watsonii WH 0003</name>
    <dbReference type="NCBI Taxonomy" id="423471"/>
    <lineage>
        <taxon>Bacteria</taxon>
        <taxon>Bacillati</taxon>
        <taxon>Cyanobacteriota</taxon>
        <taxon>Cyanophyceae</taxon>
        <taxon>Oscillatoriophycideae</taxon>
        <taxon>Chroococcales</taxon>
        <taxon>Aphanothecaceae</taxon>
        <taxon>Crocosphaera</taxon>
    </lineage>
</organism>
<dbReference type="AlphaFoldDB" id="G5J7Z8"/>
<evidence type="ECO:0000256" key="4">
    <source>
        <dbReference type="SAM" id="MobiDB-lite"/>
    </source>
</evidence>
<gene>
    <name evidence="5" type="ORF">CWATWH0003_3584</name>
</gene>
<dbReference type="PATRIC" id="fig|423471.3.peg.3364"/>
<feature type="region of interest" description="Disordered" evidence="4">
    <location>
        <begin position="127"/>
        <end position="152"/>
    </location>
</feature>
<accession>G5J7Z8</accession>